<dbReference type="Proteomes" id="UP000565078">
    <property type="component" value="Unassembled WGS sequence"/>
</dbReference>
<gene>
    <name evidence="1" type="ORF">HA254_01145</name>
</gene>
<sequence>MVHMNSAGQGFDVFKLLIAAVVAGAILLILLQTLQVIPTPGGRNPNELASETVKSQINNLGLPQYVDNVVFKNNAVLSGKTIAENSKALSSDQVCVKITDSTPNKDAFKNTNGRIVQYTGSFDQRTRLVVICDRKNELDDTISDLELEDLGVSTDNCPEPNGETTRYCLISVIADQ</sequence>
<organism evidence="1 2">
    <name type="scientific">Candidatus Iainarchaeum sp</name>
    <dbReference type="NCBI Taxonomy" id="3101447"/>
    <lineage>
        <taxon>Archaea</taxon>
        <taxon>Candidatus Iainarchaeota</taxon>
        <taxon>Candidatus Iainarchaeia</taxon>
        <taxon>Candidatus Iainarchaeales</taxon>
        <taxon>Candidatus Iainarchaeaceae</taxon>
        <taxon>Candidatus Iainarchaeum</taxon>
    </lineage>
</organism>
<name>A0A7J4J1Z8_9ARCH</name>
<dbReference type="AlphaFoldDB" id="A0A7J4J1Z8"/>
<protein>
    <submittedName>
        <fullName evidence="1">Uncharacterized protein</fullName>
    </submittedName>
</protein>
<accession>A0A7J4J1Z8</accession>
<dbReference type="EMBL" id="DUGC01000022">
    <property type="protein sequence ID" value="HIH09256.1"/>
    <property type="molecule type" value="Genomic_DNA"/>
</dbReference>
<comment type="caution">
    <text evidence="1">The sequence shown here is derived from an EMBL/GenBank/DDBJ whole genome shotgun (WGS) entry which is preliminary data.</text>
</comment>
<evidence type="ECO:0000313" key="1">
    <source>
        <dbReference type="EMBL" id="HIH09256.1"/>
    </source>
</evidence>
<proteinExistence type="predicted"/>
<evidence type="ECO:0000313" key="2">
    <source>
        <dbReference type="Proteomes" id="UP000565078"/>
    </source>
</evidence>
<reference evidence="2" key="1">
    <citation type="journal article" date="2020" name="bioRxiv">
        <title>A rank-normalized archaeal taxonomy based on genome phylogeny resolves widespread incomplete and uneven classifications.</title>
        <authorList>
            <person name="Rinke C."/>
            <person name="Chuvochina M."/>
            <person name="Mussig A.J."/>
            <person name="Chaumeil P.-A."/>
            <person name="Waite D.W."/>
            <person name="Whitman W.B."/>
            <person name="Parks D.H."/>
            <person name="Hugenholtz P."/>
        </authorList>
    </citation>
    <scope>NUCLEOTIDE SEQUENCE [LARGE SCALE GENOMIC DNA]</scope>
</reference>